<dbReference type="SUPFAM" id="SSF51445">
    <property type="entry name" value="(Trans)glycosidases"/>
    <property type="match status" value="1"/>
</dbReference>
<dbReference type="InterPro" id="IPR002053">
    <property type="entry name" value="Glyco_hydro_25"/>
</dbReference>
<keyword evidence="3" id="KW-1185">Reference proteome</keyword>
<evidence type="ECO:0000313" key="3">
    <source>
        <dbReference type="Proteomes" id="UP000051160"/>
    </source>
</evidence>
<name>A0A0R1LN42_9LACO</name>
<keyword evidence="2" id="KW-0378">Hydrolase</keyword>
<sequence length="228" mass="25981">MMLLIVLVIVGGWLTYQHYRNQQLSNFPVRGVSLDQDNGFVDFQQLQHQNFQFAYLRATSGATYTDDQFQSSYDRALGSNLEIGIYHVYSYSTTPAAQFANFKSEVGNRLGKLPIAIQLTTYGDYNTSTLKQADTQKRLKTFIQLLTQHYHRSTVLWCNASVWQALSTSKLSMQTQWLADGSLAKQPNSIRFIEYAPQGKIRQSGQSQTVPISVFNGSQRQWNAWVTK</sequence>
<dbReference type="STRING" id="1423776.FD04_GL002061"/>
<dbReference type="GO" id="GO:0016052">
    <property type="term" value="P:carbohydrate catabolic process"/>
    <property type="evidence" value="ECO:0007669"/>
    <property type="project" value="TreeGrafter"/>
</dbReference>
<proteinExistence type="inferred from homology"/>
<protein>
    <submittedName>
        <fullName evidence="2">Glycoside hydrolase family protein</fullName>
    </submittedName>
</protein>
<dbReference type="EMBL" id="AZEE01000030">
    <property type="protein sequence ID" value="KRK97199.1"/>
    <property type="molecule type" value="Genomic_DNA"/>
</dbReference>
<dbReference type="GO" id="GO:0016998">
    <property type="term" value="P:cell wall macromolecule catabolic process"/>
    <property type="evidence" value="ECO:0007669"/>
    <property type="project" value="InterPro"/>
</dbReference>
<evidence type="ECO:0000256" key="1">
    <source>
        <dbReference type="ARBA" id="ARBA00010646"/>
    </source>
</evidence>
<dbReference type="RefSeq" id="WP_082603237.1">
    <property type="nucleotide sequence ID" value="NZ_AZEE01000030.1"/>
</dbReference>
<dbReference type="GO" id="GO:0003796">
    <property type="term" value="F:lysozyme activity"/>
    <property type="evidence" value="ECO:0007669"/>
    <property type="project" value="InterPro"/>
</dbReference>
<evidence type="ECO:0000313" key="2">
    <source>
        <dbReference type="EMBL" id="KRK97199.1"/>
    </source>
</evidence>
<dbReference type="Gene3D" id="3.20.20.80">
    <property type="entry name" value="Glycosidases"/>
    <property type="match status" value="1"/>
</dbReference>
<dbReference type="AlphaFoldDB" id="A0A0R1LN42"/>
<dbReference type="Proteomes" id="UP000051160">
    <property type="component" value="Unassembled WGS sequence"/>
</dbReference>
<dbReference type="Pfam" id="PF01183">
    <property type="entry name" value="Glyco_hydro_25"/>
    <property type="match status" value="1"/>
</dbReference>
<dbReference type="GO" id="GO:0009253">
    <property type="term" value="P:peptidoglycan catabolic process"/>
    <property type="evidence" value="ECO:0007669"/>
    <property type="project" value="InterPro"/>
</dbReference>
<dbReference type="PANTHER" id="PTHR34135">
    <property type="entry name" value="LYSOZYME"/>
    <property type="match status" value="1"/>
</dbReference>
<accession>A0A0R1LN42</accession>
<comment type="caution">
    <text evidence="2">The sequence shown here is derived from an EMBL/GenBank/DDBJ whole genome shotgun (WGS) entry which is preliminary data.</text>
</comment>
<comment type="similarity">
    <text evidence="1">Belongs to the glycosyl hydrolase 25 family.</text>
</comment>
<dbReference type="PATRIC" id="fig|1423776.4.peg.2088"/>
<dbReference type="PANTHER" id="PTHR34135:SF2">
    <property type="entry name" value="LYSOZYME"/>
    <property type="match status" value="1"/>
</dbReference>
<gene>
    <name evidence="2" type="ORF">FD04_GL002061</name>
</gene>
<dbReference type="InterPro" id="IPR017853">
    <property type="entry name" value="GH"/>
</dbReference>
<dbReference type="PROSITE" id="PS51904">
    <property type="entry name" value="GLYCOSYL_HYDROL_F25_2"/>
    <property type="match status" value="1"/>
</dbReference>
<reference evidence="2 3" key="1">
    <citation type="journal article" date="2015" name="Genome Announc.">
        <title>Expanding the biotechnology potential of lactobacilli through comparative genomics of 213 strains and associated genera.</title>
        <authorList>
            <person name="Sun Z."/>
            <person name="Harris H.M."/>
            <person name="McCann A."/>
            <person name="Guo C."/>
            <person name="Argimon S."/>
            <person name="Zhang W."/>
            <person name="Yang X."/>
            <person name="Jeffery I.B."/>
            <person name="Cooney J.C."/>
            <person name="Kagawa T.F."/>
            <person name="Liu W."/>
            <person name="Song Y."/>
            <person name="Salvetti E."/>
            <person name="Wrobel A."/>
            <person name="Rasinkangas P."/>
            <person name="Parkhill J."/>
            <person name="Rea M.C."/>
            <person name="O'Sullivan O."/>
            <person name="Ritari J."/>
            <person name="Douillard F.P."/>
            <person name="Paul Ross R."/>
            <person name="Yang R."/>
            <person name="Briner A.E."/>
            <person name="Felis G.E."/>
            <person name="de Vos W.M."/>
            <person name="Barrangou R."/>
            <person name="Klaenhammer T.R."/>
            <person name="Caufield P.W."/>
            <person name="Cui Y."/>
            <person name="Zhang H."/>
            <person name="O'Toole P.W."/>
        </authorList>
    </citation>
    <scope>NUCLEOTIDE SEQUENCE [LARGE SCALE GENOMIC DNA]</scope>
    <source>
        <strain evidence="2 3">DSM 19909</strain>
    </source>
</reference>
<organism evidence="2 3">
    <name type="scientific">Secundilactobacillus odoratitofui DSM 19909 = JCM 15043</name>
    <dbReference type="NCBI Taxonomy" id="1423776"/>
    <lineage>
        <taxon>Bacteria</taxon>
        <taxon>Bacillati</taxon>
        <taxon>Bacillota</taxon>
        <taxon>Bacilli</taxon>
        <taxon>Lactobacillales</taxon>
        <taxon>Lactobacillaceae</taxon>
        <taxon>Secundilactobacillus</taxon>
    </lineage>
</organism>